<dbReference type="EMBL" id="LN877954">
    <property type="protein sequence ID" value="CUV07609.1"/>
    <property type="molecule type" value="Genomic_DNA"/>
</dbReference>
<dbReference type="VEuPathDB" id="CryptoDB:CHUDEA8_620"/>
<dbReference type="VEuPathDB" id="CryptoDB:ChTU502y2012_409g0235"/>
<dbReference type="Proteomes" id="UP001429100">
    <property type="component" value="Unassembled WGS sequence"/>
</dbReference>
<dbReference type="Proteomes" id="UP000199752">
    <property type="component" value="Chromosome 8"/>
</dbReference>
<dbReference type="OrthoDB" id="342068at2759"/>
<reference evidence="1" key="2">
    <citation type="submission" date="2015-08" db="EMBL/GenBank/DDBJ databases">
        <authorList>
            <person name="Babu N.S."/>
            <person name="Beckwith C.J."/>
            <person name="Beseler K.G."/>
            <person name="Brison A."/>
            <person name="Carone J.V."/>
            <person name="Caskin T.P."/>
            <person name="Diamond M."/>
            <person name="Durham M.E."/>
            <person name="Foxe J.M."/>
            <person name="Go M."/>
            <person name="Henderson B.A."/>
            <person name="Jones I.B."/>
            <person name="McGettigan J.A."/>
            <person name="Micheletti S.J."/>
            <person name="Nasrallah M.E."/>
            <person name="Ortiz D."/>
            <person name="Piller C.R."/>
            <person name="Privatt S.R."/>
            <person name="Schneider S.L."/>
            <person name="Sharp S."/>
            <person name="Smith T.C."/>
            <person name="Stanton J.D."/>
            <person name="Ullery H.E."/>
            <person name="Wilson R.J."/>
            <person name="Serrano M.G."/>
            <person name="Buck G."/>
            <person name="Lee V."/>
            <person name="Wang Y."/>
            <person name="Carvalho R."/>
            <person name="Voegtly L."/>
            <person name="Shi R."/>
            <person name="Duckworth R."/>
            <person name="Johnson A."/>
            <person name="Loviza R."/>
            <person name="Walstead R."/>
            <person name="Shah Z."/>
            <person name="Kiflezghi M."/>
            <person name="Wade K."/>
            <person name="Ball S.L."/>
            <person name="Bradley K.W."/>
            <person name="Asai D.J."/>
            <person name="Bowman C.A."/>
            <person name="Russell D.A."/>
            <person name="Pope W.H."/>
            <person name="Jacobs-Sera D."/>
            <person name="Hendrix R.W."/>
            <person name="Hatfull G.F."/>
        </authorList>
    </citation>
    <scope>NUCLEOTIDE SEQUENCE [LARGE SCALE GENOMIC DNA]</scope>
</reference>
<reference evidence="2 3" key="1">
    <citation type="submission" date="2014-11" db="EMBL/GenBank/DDBJ databases">
        <title>Comparative genomic analysis of Cryptosporidium hominis reveals occurrence of genetic recombination in virulent subtypes.</title>
        <authorList>
            <person name="Guo Y."/>
            <person name="Tang K."/>
            <person name="Frace M."/>
            <person name="Li N."/>
            <person name="Roellig D.M."/>
            <person name="Sammons S."/>
            <person name="Knipe K."/>
            <person name="Rowe L."/>
            <person name="Feng Y."/>
            <person name="Xiao L."/>
        </authorList>
    </citation>
    <scope>NUCLEOTIDE SEQUENCE [LARGE SCALE GENOMIC DNA]</scope>
    <source>
        <strain evidence="2">30976</strain>
    </source>
</reference>
<sequence>MRCSEIEPRGFLKRILSQKSSWRIRTILFFIIFKSMESYEKGDLVTQNIGNNEAKMGIKYLQENQNIRDLNNYNLTMLIKEEEDGRLNSYRNSNQKFLDTIGNIGLLGLGNKTFNDTFQLETPLIPNPKYNLNYQNIFNNTDYKNNTVLYQPLNSRRMAEYELIHRDQVVFRPVGYHQFDVIPQVIHQIPQNQYPMFRSGYLGYPYNPINYYRSPYITTVKKNRTRILSEDIDNNIENGYKVEYEIMELLNGNNNSIFNY</sequence>
<dbReference type="EMBL" id="JTAI01000001">
    <property type="protein sequence ID" value="PPS95342.1"/>
    <property type="molecule type" value="Genomic_DNA"/>
</dbReference>
<evidence type="ECO:0000313" key="2">
    <source>
        <dbReference type="EMBL" id="PPS95342.1"/>
    </source>
</evidence>
<organism evidence="1">
    <name type="scientific">Cryptosporidium hominis</name>
    <dbReference type="NCBI Taxonomy" id="237895"/>
    <lineage>
        <taxon>Eukaryota</taxon>
        <taxon>Sar</taxon>
        <taxon>Alveolata</taxon>
        <taxon>Apicomplexa</taxon>
        <taxon>Conoidasida</taxon>
        <taxon>Coccidia</taxon>
        <taxon>Eucoccidiorida</taxon>
        <taxon>Eimeriorina</taxon>
        <taxon>Cryptosporidiidae</taxon>
        <taxon>Cryptosporidium</taxon>
    </lineage>
</organism>
<dbReference type="VEuPathDB" id="CryptoDB:GY17_00002808"/>
<evidence type="ECO:0000313" key="1">
    <source>
        <dbReference type="EMBL" id="CUV07609.1"/>
    </source>
</evidence>
<protein>
    <submittedName>
        <fullName evidence="1">Uncharacterized protein</fullName>
    </submittedName>
</protein>
<gene>
    <name evidence="1" type="ORF">CHUDEA8_620</name>
    <name evidence="2" type="ORF">GY17_00002808</name>
</gene>
<name>A0A0S4TL34_CRYHO</name>
<accession>A0A0S4TL34</accession>
<reference evidence="2 3" key="3">
    <citation type="submission" date="2017-10" db="EMBL/GenBank/DDBJ databases">
        <title>Consistent, comparative and evidence-based genome annotation and re-annotation for the closely-related species, Cryptosporidium parvum, C. hominis and C. tyzzeri.</title>
        <authorList>
            <person name="Baptista R.P."/>
            <person name="Li Y."/>
            <person name="Sateriale A."/>
            <person name="Striepen B."/>
            <person name="Kissinger J.C."/>
        </authorList>
    </citation>
    <scope>NUCLEOTIDE SEQUENCE [LARGE SCALE GENOMIC DNA]</scope>
    <source>
        <strain evidence="2">30976</strain>
    </source>
</reference>
<dbReference type="AlphaFoldDB" id="A0A0S4TL34"/>
<evidence type="ECO:0000313" key="3">
    <source>
        <dbReference type="Proteomes" id="UP001429100"/>
    </source>
</evidence>
<keyword evidence="3" id="KW-1185">Reference proteome</keyword>
<proteinExistence type="predicted"/>